<evidence type="ECO:0000313" key="3">
    <source>
        <dbReference type="Proteomes" id="UP000650477"/>
    </source>
</evidence>
<proteinExistence type="predicted"/>
<dbReference type="InterPro" id="IPR009228">
    <property type="entry name" value="Capsid_scaffold_GpO"/>
</dbReference>
<accession>A0A8I0Q2X4</accession>
<dbReference type="AlphaFoldDB" id="A0A8I0Q2X4"/>
<dbReference type="EMBL" id="PKLF01000015">
    <property type="protein sequence ID" value="MBE8613934.1"/>
    <property type="molecule type" value="Genomic_DNA"/>
</dbReference>
<feature type="compositionally biased region" description="Polar residues" evidence="1">
    <location>
        <begin position="254"/>
        <end position="279"/>
    </location>
</feature>
<dbReference type="Pfam" id="PF05929">
    <property type="entry name" value="Phage_GPO"/>
    <property type="match status" value="1"/>
</dbReference>
<organism evidence="2 3">
    <name type="scientific">Morganella morganii</name>
    <name type="common">Proteus morganii</name>
    <dbReference type="NCBI Taxonomy" id="582"/>
    <lineage>
        <taxon>Bacteria</taxon>
        <taxon>Pseudomonadati</taxon>
        <taxon>Pseudomonadota</taxon>
        <taxon>Gammaproteobacteria</taxon>
        <taxon>Enterobacterales</taxon>
        <taxon>Morganellaceae</taxon>
        <taxon>Morganella</taxon>
    </lineage>
</organism>
<protein>
    <submittedName>
        <fullName evidence="2">GPO family capsid scaffolding protein</fullName>
    </submittedName>
</protein>
<name>A0A8I0Q2X4_MORMO</name>
<sequence length="279" mass="30675">MTVKTKPVRICVEGATTDGRTVQRSWLTDIEKNYDPNVYGARINLEHLGYEWMPRFGDVESVHTAEITEGALKGKLALYATLLPTDELIQMNKKRQKVYTSAEIAPKFSDTGEAYLVGLAVTDSPASLGTEMLQFSQKSGNSPLSDRKQSKDNVFTLAEETVIELAEDKPEEPKVPSLFSRITEMLTGKGKQDDARFHDVHQSVELCAKAIEAIQTDIAGLKKNALSLSQPGEPAGLDLLKKELSELKDQLSKQDGSGSQRPVSFGNNGTQQEELLTDC</sequence>
<dbReference type="Proteomes" id="UP000650477">
    <property type="component" value="Unassembled WGS sequence"/>
</dbReference>
<evidence type="ECO:0000256" key="1">
    <source>
        <dbReference type="SAM" id="MobiDB-lite"/>
    </source>
</evidence>
<evidence type="ECO:0000313" key="2">
    <source>
        <dbReference type="EMBL" id="MBE8613934.1"/>
    </source>
</evidence>
<gene>
    <name evidence="2" type="ORF">CYG68_16215</name>
</gene>
<comment type="caution">
    <text evidence="2">The sequence shown here is derived from an EMBL/GenBank/DDBJ whole genome shotgun (WGS) entry which is preliminary data.</text>
</comment>
<reference evidence="2" key="1">
    <citation type="submission" date="2017-12" db="EMBL/GenBank/DDBJ databases">
        <title>Genome sequencing and analysis.</title>
        <authorList>
            <person name="Huang Y.-T."/>
        </authorList>
    </citation>
    <scope>NUCLEOTIDE SEQUENCE</scope>
    <source>
        <strain evidence="2">VGH116</strain>
    </source>
</reference>
<feature type="region of interest" description="Disordered" evidence="1">
    <location>
        <begin position="248"/>
        <end position="279"/>
    </location>
</feature>
<dbReference type="RefSeq" id="WP_193830102.1">
    <property type="nucleotide sequence ID" value="NZ_PKLF01000015.1"/>
</dbReference>